<dbReference type="AlphaFoldDB" id="A0AA37UH11"/>
<keyword evidence="3" id="KW-1185">Reference proteome</keyword>
<reference evidence="2" key="2">
    <citation type="submission" date="2023-02" db="EMBL/GenBank/DDBJ databases">
        <authorList>
            <person name="Sun Q."/>
            <person name="Mori K."/>
        </authorList>
    </citation>
    <scope>NUCLEOTIDE SEQUENCE</scope>
    <source>
        <strain evidence="2">NBRC 112290</strain>
    </source>
</reference>
<name>A0AA37UH11_9MICO</name>
<evidence type="ECO:0000256" key="1">
    <source>
        <dbReference type="SAM" id="MobiDB-lite"/>
    </source>
</evidence>
<protein>
    <submittedName>
        <fullName evidence="2">Uncharacterized protein</fullName>
    </submittedName>
</protein>
<evidence type="ECO:0000313" key="2">
    <source>
        <dbReference type="EMBL" id="GMA30279.1"/>
    </source>
</evidence>
<dbReference type="Proteomes" id="UP001157161">
    <property type="component" value="Unassembled WGS sequence"/>
</dbReference>
<accession>A0AA37UH11</accession>
<feature type="compositionally biased region" description="Low complexity" evidence="1">
    <location>
        <begin position="10"/>
        <end position="21"/>
    </location>
</feature>
<reference evidence="2" key="1">
    <citation type="journal article" date="2014" name="Int. J. Syst. Evol. Microbiol.">
        <title>Complete genome sequence of Corynebacterium casei LMG S-19264T (=DSM 44701T), isolated from a smear-ripened cheese.</title>
        <authorList>
            <consortium name="US DOE Joint Genome Institute (JGI-PGF)"/>
            <person name="Walter F."/>
            <person name="Albersmeier A."/>
            <person name="Kalinowski J."/>
            <person name="Ruckert C."/>
        </authorList>
    </citation>
    <scope>NUCLEOTIDE SEQUENCE</scope>
    <source>
        <strain evidence="2">NBRC 112290</strain>
    </source>
</reference>
<organism evidence="2 3">
    <name type="scientific">Litorihabitans aurantiacus</name>
    <dbReference type="NCBI Taxonomy" id="1930061"/>
    <lineage>
        <taxon>Bacteria</taxon>
        <taxon>Bacillati</taxon>
        <taxon>Actinomycetota</taxon>
        <taxon>Actinomycetes</taxon>
        <taxon>Micrococcales</taxon>
        <taxon>Beutenbergiaceae</taxon>
        <taxon>Litorihabitans</taxon>
    </lineage>
</organism>
<evidence type="ECO:0000313" key="3">
    <source>
        <dbReference type="Proteomes" id="UP001157161"/>
    </source>
</evidence>
<comment type="caution">
    <text evidence="2">The sequence shown here is derived from an EMBL/GenBank/DDBJ whole genome shotgun (WGS) entry which is preliminary data.</text>
</comment>
<dbReference type="EMBL" id="BSUM01000001">
    <property type="protein sequence ID" value="GMA30279.1"/>
    <property type="molecule type" value="Genomic_DNA"/>
</dbReference>
<gene>
    <name evidence="2" type="ORF">GCM10025875_02710</name>
</gene>
<sequence length="51" mass="5124">MTVSPRQDVDAAVEPSDAAAAPRPLTFVTPVEDSLEAGVCVDGVCAVDPPG</sequence>
<feature type="region of interest" description="Disordered" evidence="1">
    <location>
        <begin position="1"/>
        <end position="21"/>
    </location>
</feature>
<proteinExistence type="predicted"/>